<sequence>MLLRLFFIAMLMSSIVMAETITFNGRTGNILDLQTNVDLTEGSFTFREISGSASFIESNGNLNTASFDDDILGFNSDGTQVEFFATSGSFFNALDVRVGAISNGDFTFTGFRNGQQVASQNIAGVSPSNTLVNLAGFTNLDLLLVTAVDNAVPDGFFLPIIDDLQLQTVPEPTTYIALLLGMVFLIRRSKK</sequence>
<dbReference type="AlphaFoldDB" id="A0A5S9II48"/>
<feature type="signal peptide" evidence="1">
    <location>
        <begin position="1"/>
        <end position="18"/>
    </location>
</feature>
<dbReference type="InterPro" id="IPR013424">
    <property type="entry name" value="Ice-binding_C"/>
</dbReference>
<dbReference type="KEGG" id="uam:UABAM_00238"/>
<accession>A0A5S9II48</accession>
<feature type="chain" id="PRO_5024825494" description="PEP-CTERM protein-sorting domain-containing protein" evidence="1">
    <location>
        <begin position="19"/>
        <end position="191"/>
    </location>
</feature>
<keyword evidence="3" id="KW-1185">Reference proteome</keyword>
<organism evidence="2 3">
    <name type="scientific">Uabimicrobium amorphum</name>
    <dbReference type="NCBI Taxonomy" id="2596890"/>
    <lineage>
        <taxon>Bacteria</taxon>
        <taxon>Pseudomonadati</taxon>
        <taxon>Planctomycetota</taxon>
        <taxon>Candidatus Uabimicrobiia</taxon>
        <taxon>Candidatus Uabimicrobiales</taxon>
        <taxon>Candidatus Uabimicrobiaceae</taxon>
        <taxon>Candidatus Uabimicrobium</taxon>
    </lineage>
</organism>
<dbReference type="RefSeq" id="WP_151966160.1">
    <property type="nucleotide sequence ID" value="NZ_AP019860.1"/>
</dbReference>
<proteinExistence type="predicted"/>
<dbReference type="EMBL" id="AP019860">
    <property type="protein sequence ID" value="BBM81896.1"/>
    <property type="molecule type" value="Genomic_DNA"/>
</dbReference>
<gene>
    <name evidence="2" type="ORF">UABAM_00238</name>
</gene>
<evidence type="ECO:0008006" key="4">
    <source>
        <dbReference type="Google" id="ProtNLM"/>
    </source>
</evidence>
<keyword evidence="1" id="KW-0732">Signal</keyword>
<dbReference type="Proteomes" id="UP000326354">
    <property type="component" value="Chromosome"/>
</dbReference>
<evidence type="ECO:0000256" key="1">
    <source>
        <dbReference type="SAM" id="SignalP"/>
    </source>
</evidence>
<evidence type="ECO:0000313" key="3">
    <source>
        <dbReference type="Proteomes" id="UP000326354"/>
    </source>
</evidence>
<evidence type="ECO:0000313" key="2">
    <source>
        <dbReference type="EMBL" id="BBM81896.1"/>
    </source>
</evidence>
<protein>
    <recommendedName>
        <fullName evidence="4">PEP-CTERM protein-sorting domain-containing protein</fullName>
    </recommendedName>
</protein>
<dbReference type="NCBIfam" id="TIGR02595">
    <property type="entry name" value="PEP_CTERM"/>
    <property type="match status" value="1"/>
</dbReference>
<name>A0A5S9II48_UABAM</name>
<reference evidence="2 3" key="1">
    <citation type="submission" date="2019-08" db="EMBL/GenBank/DDBJ databases">
        <title>Complete genome sequence of Candidatus Uab amorphum.</title>
        <authorList>
            <person name="Shiratori T."/>
            <person name="Suzuki S."/>
            <person name="Kakizawa Y."/>
            <person name="Ishida K."/>
        </authorList>
    </citation>
    <scope>NUCLEOTIDE SEQUENCE [LARGE SCALE GENOMIC DNA]</scope>
    <source>
        <strain evidence="2 3">SRT547</strain>
    </source>
</reference>